<proteinExistence type="predicted"/>
<feature type="region of interest" description="Disordered" evidence="1">
    <location>
        <begin position="156"/>
        <end position="236"/>
    </location>
</feature>
<protein>
    <submittedName>
        <fullName evidence="2">Uncharacterized protein</fullName>
    </submittedName>
</protein>
<feature type="region of interest" description="Disordered" evidence="1">
    <location>
        <begin position="1"/>
        <end position="41"/>
    </location>
</feature>
<feature type="compositionally biased region" description="Polar residues" evidence="1">
    <location>
        <begin position="1"/>
        <end position="10"/>
    </location>
</feature>
<reference evidence="2" key="1">
    <citation type="submission" date="2014-11" db="EMBL/GenBank/DDBJ databases">
        <authorList>
            <person name="Otto D Thomas"/>
            <person name="Naeem Raeece"/>
        </authorList>
    </citation>
    <scope>NUCLEOTIDE SEQUENCE</scope>
</reference>
<evidence type="ECO:0000256" key="1">
    <source>
        <dbReference type="SAM" id="MobiDB-lite"/>
    </source>
</evidence>
<name>A0A0G4F5E8_9ALVE</name>
<dbReference type="AlphaFoldDB" id="A0A0G4F5E8"/>
<feature type="non-terminal residue" evidence="2">
    <location>
        <position position="236"/>
    </location>
</feature>
<accession>A0A0G4F5E8</accession>
<feature type="compositionally biased region" description="Basic and acidic residues" evidence="1">
    <location>
        <begin position="209"/>
        <end position="219"/>
    </location>
</feature>
<gene>
    <name evidence="2" type="ORF">Cvel_2758</name>
</gene>
<evidence type="ECO:0000313" key="2">
    <source>
        <dbReference type="EMBL" id="CEM07557.1"/>
    </source>
</evidence>
<sequence>MDLSKSSPEDGQSAAVGDGERQGKSPPAPLKMEAGGETGETELVISHPVAVTAEKKIESEDEWKRLMEVHKARTMIPPAFAKSKDLVHEFGADLDRLKAALELLVFKPGDGKEVPPSELPALVAPLLEAVVSPEHAHKVNSLYSFHPQVAGPVWRPPATGRGLPSRTVSVSQTHPPEAGGGQRPVQTPMSSPRGLGDDPSAHGGASGVEADRERLRMELVKAGVSSSGEAAGGGGG</sequence>
<dbReference type="EMBL" id="CDMZ01000133">
    <property type="protein sequence ID" value="CEM07557.1"/>
    <property type="molecule type" value="Genomic_DNA"/>
</dbReference>
<organism evidence="2">
    <name type="scientific">Chromera velia CCMP2878</name>
    <dbReference type="NCBI Taxonomy" id="1169474"/>
    <lineage>
        <taxon>Eukaryota</taxon>
        <taxon>Sar</taxon>
        <taxon>Alveolata</taxon>
        <taxon>Colpodellida</taxon>
        <taxon>Chromeraceae</taxon>
        <taxon>Chromera</taxon>
    </lineage>
</organism>
<dbReference type="VEuPathDB" id="CryptoDB:Cvel_2758"/>